<dbReference type="EMBL" id="BAAALN010000002">
    <property type="protein sequence ID" value="GAA1227592.1"/>
    <property type="molecule type" value="Genomic_DNA"/>
</dbReference>
<comment type="similarity">
    <text evidence="2">Belongs to the short-chain dehydrogenases/reductases (SDR) family.</text>
</comment>
<proteinExistence type="inferred from homology"/>
<dbReference type="Pfam" id="PF00106">
    <property type="entry name" value="adh_short"/>
    <property type="match status" value="1"/>
</dbReference>
<reference evidence="5" key="1">
    <citation type="journal article" date="2019" name="Int. J. Syst. Evol. Microbiol.">
        <title>The Global Catalogue of Microorganisms (GCM) 10K type strain sequencing project: providing services to taxonomists for standard genome sequencing and annotation.</title>
        <authorList>
            <consortium name="The Broad Institute Genomics Platform"/>
            <consortium name="The Broad Institute Genome Sequencing Center for Infectious Disease"/>
            <person name="Wu L."/>
            <person name="Ma J."/>
        </authorList>
    </citation>
    <scope>NUCLEOTIDE SEQUENCE [LARGE SCALE GENOMIC DNA]</scope>
    <source>
        <strain evidence="5">JCM 13023</strain>
    </source>
</reference>
<accession>A0ABP4GNM0</accession>
<dbReference type="PANTHER" id="PTHR43658">
    <property type="entry name" value="SHORT-CHAIN DEHYDROGENASE/REDUCTASE"/>
    <property type="match status" value="1"/>
</dbReference>
<dbReference type="SUPFAM" id="SSF51735">
    <property type="entry name" value="NAD(P)-binding Rossmann-fold domains"/>
    <property type="match status" value="1"/>
</dbReference>
<dbReference type="InterPro" id="IPR036291">
    <property type="entry name" value="NAD(P)-bd_dom_sf"/>
</dbReference>
<evidence type="ECO:0000259" key="3">
    <source>
        <dbReference type="SMART" id="SM00822"/>
    </source>
</evidence>
<dbReference type="PRINTS" id="PR00081">
    <property type="entry name" value="GDHRDH"/>
</dbReference>
<dbReference type="PANTHER" id="PTHR43658:SF8">
    <property type="entry name" value="17-BETA-HYDROXYSTEROID DEHYDROGENASE 14-RELATED"/>
    <property type="match status" value="1"/>
</dbReference>
<evidence type="ECO:0000256" key="2">
    <source>
        <dbReference type="RuleBase" id="RU000363"/>
    </source>
</evidence>
<dbReference type="CDD" id="cd05233">
    <property type="entry name" value="SDR_c"/>
    <property type="match status" value="1"/>
</dbReference>
<protein>
    <submittedName>
        <fullName evidence="4">SDR family oxidoreductase</fullName>
    </submittedName>
</protein>
<organism evidence="4 5">
    <name type="scientific">Prauserella halophila</name>
    <dbReference type="NCBI Taxonomy" id="185641"/>
    <lineage>
        <taxon>Bacteria</taxon>
        <taxon>Bacillati</taxon>
        <taxon>Actinomycetota</taxon>
        <taxon>Actinomycetes</taxon>
        <taxon>Pseudonocardiales</taxon>
        <taxon>Pseudonocardiaceae</taxon>
        <taxon>Prauserella</taxon>
    </lineage>
</organism>
<evidence type="ECO:0000313" key="5">
    <source>
        <dbReference type="Proteomes" id="UP001500653"/>
    </source>
</evidence>
<dbReference type="InterPro" id="IPR057326">
    <property type="entry name" value="KR_dom"/>
</dbReference>
<dbReference type="RefSeq" id="WP_344056167.1">
    <property type="nucleotide sequence ID" value="NZ_BAAALN010000002.1"/>
</dbReference>
<keyword evidence="1" id="KW-0560">Oxidoreductase</keyword>
<comment type="caution">
    <text evidence="4">The sequence shown here is derived from an EMBL/GenBank/DDBJ whole genome shotgun (WGS) entry which is preliminary data.</text>
</comment>
<keyword evidence="5" id="KW-1185">Reference proteome</keyword>
<evidence type="ECO:0000313" key="4">
    <source>
        <dbReference type="EMBL" id="GAA1227592.1"/>
    </source>
</evidence>
<dbReference type="SMART" id="SM00822">
    <property type="entry name" value="PKS_KR"/>
    <property type="match status" value="1"/>
</dbReference>
<dbReference type="Proteomes" id="UP001500653">
    <property type="component" value="Unassembled WGS sequence"/>
</dbReference>
<dbReference type="InterPro" id="IPR002347">
    <property type="entry name" value="SDR_fam"/>
</dbReference>
<name>A0ABP4GNM0_9PSEU</name>
<feature type="domain" description="Ketoreductase" evidence="3">
    <location>
        <begin position="32"/>
        <end position="214"/>
    </location>
</feature>
<gene>
    <name evidence="4" type="ORF">GCM10009676_07360</name>
</gene>
<dbReference type="Gene3D" id="3.40.50.720">
    <property type="entry name" value="NAD(P)-binding Rossmann-like Domain"/>
    <property type="match status" value="1"/>
</dbReference>
<dbReference type="PRINTS" id="PR00080">
    <property type="entry name" value="SDRFAMILY"/>
</dbReference>
<evidence type="ECO:0000256" key="1">
    <source>
        <dbReference type="ARBA" id="ARBA00023002"/>
    </source>
</evidence>
<sequence>MPIRTPSTLLTAIRDLGVPLPVRRAALDVAGKVVLITGGADGIGFALARRLHARGATVALVDVNPDGLAAAVDALGGQRVVTAQADVGDRPAVHAAVRELAQRTGGVDVVVAGAGITPPPATLRQVEPAAFDRVVEVNVTGTLNTIQAAAGEVIASTGHIVVLSSCAAFTPGPGGAAYMVSKAAVEQLGRALRLELAGHGATAGIVYFGFVDTALARATLDDHPFGQALQDRLPAPLRTRISPDQAAAVLDRAIARRAGADVAPGSWRPWALLRGVVNVLADAYLTADPHTRALVRDLETHSSDSRSAVR</sequence>
<dbReference type="NCBIfam" id="NF004526">
    <property type="entry name" value="PRK05872.1"/>
    <property type="match status" value="1"/>
</dbReference>